<comment type="subcellular location">
    <subcellularLocation>
        <location evidence="1">Nucleus</location>
    </subcellularLocation>
</comment>
<dbReference type="GO" id="GO:0005634">
    <property type="term" value="C:nucleus"/>
    <property type="evidence" value="ECO:0007669"/>
    <property type="project" value="UniProtKB-SubCell"/>
</dbReference>
<reference evidence="6" key="1">
    <citation type="journal article" date="2023" name="Mol. Phylogenet. Evol.">
        <title>Genome-scale phylogeny and comparative genomics of the fungal order Sordariales.</title>
        <authorList>
            <person name="Hensen N."/>
            <person name="Bonometti L."/>
            <person name="Westerberg I."/>
            <person name="Brannstrom I.O."/>
            <person name="Guillou S."/>
            <person name="Cros-Aarteil S."/>
            <person name="Calhoun S."/>
            <person name="Haridas S."/>
            <person name="Kuo A."/>
            <person name="Mondo S."/>
            <person name="Pangilinan J."/>
            <person name="Riley R."/>
            <person name="LaButti K."/>
            <person name="Andreopoulos B."/>
            <person name="Lipzen A."/>
            <person name="Chen C."/>
            <person name="Yan M."/>
            <person name="Daum C."/>
            <person name="Ng V."/>
            <person name="Clum A."/>
            <person name="Steindorff A."/>
            <person name="Ohm R.A."/>
            <person name="Martin F."/>
            <person name="Silar P."/>
            <person name="Natvig D.O."/>
            <person name="Lalanne C."/>
            <person name="Gautier V."/>
            <person name="Ament-Velasquez S.L."/>
            <person name="Kruys A."/>
            <person name="Hutchinson M.I."/>
            <person name="Powell A.J."/>
            <person name="Barry K."/>
            <person name="Miller A.N."/>
            <person name="Grigoriev I.V."/>
            <person name="Debuchy R."/>
            <person name="Gladieux P."/>
            <person name="Hiltunen Thoren M."/>
            <person name="Johannesson H."/>
        </authorList>
    </citation>
    <scope>NUCLEOTIDE SEQUENCE</scope>
    <source>
        <strain evidence="6">CBS 333.67</strain>
    </source>
</reference>
<keyword evidence="3" id="KW-0539">Nucleus</keyword>
<comment type="subunit">
    <text evidence="2">Component of the NuA4 histone acetyltransferase complex.</text>
</comment>
<dbReference type="InterPro" id="IPR016197">
    <property type="entry name" value="Chromo-like_dom_sf"/>
</dbReference>
<dbReference type="CDD" id="cd18966">
    <property type="entry name" value="chromodomain"/>
    <property type="match status" value="1"/>
</dbReference>
<gene>
    <name evidence="6" type="ORF">B0T15DRAFT_512472</name>
</gene>
<feature type="region of interest" description="Disordered" evidence="4">
    <location>
        <begin position="1383"/>
        <end position="1429"/>
    </location>
</feature>
<dbReference type="GeneID" id="87886811"/>
<feature type="compositionally biased region" description="Acidic residues" evidence="4">
    <location>
        <begin position="139"/>
        <end position="153"/>
    </location>
</feature>
<evidence type="ECO:0000256" key="1">
    <source>
        <dbReference type="ARBA" id="ARBA00004123"/>
    </source>
</evidence>
<dbReference type="Gene3D" id="2.40.50.40">
    <property type="match status" value="1"/>
</dbReference>
<evidence type="ECO:0000256" key="3">
    <source>
        <dbReference type="ARBA" id="ARBA00023242"/>
    </source>
</evidence>
<feature type="compositionally biased region" description="Basic residues" evidence="4">
    <location>
        <begin position="1394"/>
        <end position="1403"/>
    </location>
</feature>
<feature type="compositionally biased region" description="Polar residues" evidence="4">
    <location>
        <begin position="181"/>
        <end position="216"/>
    </location>
</feature>
<comment type="caution">
    <text evidence="6">The sequence shown here is derived from an EMBL/GenBank/DDBJ whole genome shotgun (WGS) entry which is preliminary data.</text>
</comment>
<evidence type="ECO:0000259" key="5">
    <source>
        <dbReference type="PROSITE" id="PS50013"/>
    </source>
</evidence>
<dbReference type="PANTHER" id="PTHR22812">
    <property type="entry name" value="CHROMOBOX PROTEIN"/>
    <property type="match status" value="1"/>
</dbReference>
<dbReference type="SUPFAM" id="SSF54160">
    <property type="entry name" value="Chromo domain-like"/>
    <property type="match status" value="1"/>
</dbReference>
<dbReference type="RefSeq" id="XP_062720083.1">
    <property type="nucleotide sequence ID" value="XM_062867982.1"/>
</dbReference>
<feature type="region of interest" description="Disordered" evidence="4">
    <location>
        <begin position="111"/>
        <end position="426"/>
    </location>
</feature>
<protein>
    <recommendedName>
        <fullName evidence="5">Chromo domain-containing protein</fullName>
    </recommendedName>
</protein>
<dbReference type="InterPro" id="IPR051219">
    <property type="entry name" value="Heterochromatin_chromo-domain"/>
</dbReference>
<feature type="compositionally biased region" description="Basic and acidic residues" evidence="4">
    <location>
        <begin position="313"/>
        <end position="324"/>
    </location>
</feature>
<dbReference type="InterPro" id="IPR023780">
    <property type="entry name" value="Chromo_domain"/>
</dbReference>
<dbReference type="GO" id="GO:0006338">
    <property type="term" value="P:chromatin remodeling"/>
    <property type="evidence" value="ECO:0007669"/>
    <property type="project" value="UniProtKB-ARBA"/>
</dbReference>
<dbReference type="PROSITE" id="PS50013">
    <property type="entry name" value="CHROMO_2"/>
    <property type="match status" value="1"/>
</dbReference>
<dbReference type="Pfam" id="PF00385">
    <property type="entry name" value="Chromo"/>
    <property type="match status" value="1"/>
</dbReference>
<evidence type="ECO:0000256" key="2">
    <source>
        <dbReference type="ARBA" id="ARBA00011353"/>
    </source>
</evidence>
<feature type="compositionally biased region" description="Polar residues" evidence="4">
    <location>
        <begin position="354"/>
        <end position="373"/>
    </location>
</feature>
<evidence type="ECO:0000313" key="6">
    <source>
        <dbReference type="EMBL" id="KAK3304303.1"/>
    </source>
</evidence>
<dbReference type="Proteomes" id="UP001273166">
    <property type="component" value="Unassembled WGS sequence"/>
</dbReference>
<organism evidence="6 7">
    <name type="scientific">Chaetomium strumarium</name>
    <dbReference type="NCBI Taxonomy" id="1170767"/>
    <lineage>
        <taxon>Eukaryota</taxon>
        <taxon>Fungi</taxon>
        <taxon>Dikarya</taxon>
        <taxon>Ascomycota</taxon>
        <taxon>Pezizomycotina</taxon>
        <taxon>Sordariomycetes</taxon>
        <taxon>Sordariomycetidae</taxon>
        <taxon>Sordariales</taxon>
        <taxon>Chaetomiaceae</taxon>
        <taxon>Chaetomium</taxon>
    </lineage>
</organism>
<accession>A0AAJ0GQI8</accession>
<evidence type="ECO:0000256" key="4">
    <source>
        <dbReference type="SAM" id="MobiDB-lite"/>
    </source>
</evidence>
<dbReference type="EMBL" id="JAUDZG010000005">
    <property type="protein sequence ID" value="KAK3304303.1"/>
    <property type="molecule type" value="Genomic_DNA"/>
</dbReference>
<feature type="domain" description="Chromo" evidence="5">
    <location>
        <begin position="39"/>
        <end position="77"/>
    </location>
</feature>
<evidence type="ECO:0000313" key="7">
    <source>
        <dbReference type="Proteomes" id="UP001273166"/>
    </source>
</evidence>
<name>A0AAJ0GQI8_9PEZI</name>
<dbReference type="InterPro" id="IPR000953">
    <property type="entry name" value="Chromo/chromo_shadow_dom"/>
</dbReference>
<feature type="compositionally biased region" description="Basic residues" evidence="4">
    <location>
        <begin position="118"/>
        <end position="130"/>
    </location>
</feature>
<reference evidence="6" key="2">
    <citation type="submission" date="2023-06" db="EMBL/GenBank/DDBJ databases">
        <authorList>
            <consortium name="Lawrence Berkeley National Laboratory"/>
            <person name="Mondo S.J."/>
            <person name="Hensen N."/>
            <person name="Bonometti L."/>
            <person name="Westerberg I."/>
            <person name="Brannstrom I.O."/>
            <person name="Guillou S."/>
            <person name="Cros-Aarteil S."/>
            <person name="Calhoun S."/>
            <person name="Haridas S."/>
            <person name="Kuo A."/>
            <person name="Pangilinan J."/>
            <person name="Riley R."/>
            <person name="Labutti K."/>
            <person name="Andreopoulos B."/>
            <person name="Lipzen A."/>
            <person name="Chen C."/>
            <person name="Yanf M."/>
            <person name="Daum C."/>
            <person name="Ng V."/>
            <person name="Clum A."/>
            <person name="Steindorff A."/>
            <person name="Ohm R."/>
            <person name="Martin F."/>
            <person name="Silar P."/>
            <person name="Natvig D."/>
            <person name="Lalanne C."/>
            <person name="Gautier V."/>
            <person name="Ament-Velasquez S.L."/>
            <person name="Kruys A."/>
            <person name="Hutchinson M.I."/>
            <person name="Powell A.J."/>
            <person name="Barry K."/>
            <person name="Miller A.N."/>
            <person name="Grigoriev I.V."/>
            <person name="Debuchy R."/>
            <person name="Gladieux P."/>
            <person name="Thoren M.H."/>
            <person name="Johannesson H."/>
        </authorList>
    </citation>
    <scope>NUCLEOTIDE SEQUENCE</scope>
    <source>
        <strain evidence="6">CBS 333.67</strain>
    </source>
</reference>
<feature type="region of interest" description="Disordered" evidence="4">
    <location>
        <begin position="1255"/>
        <end position="1307"/>
    </location>
</feature>
<feature type="region of interest" description="Disordered" evidence="4">
    <location>
        <begin position="1"/>
        <end position="35"/>
    </location>
</feature>
<sequence>MFKGNPRGSSEVVSPDGDGDDDNISLTSTVAGHDPDQEFEVENILAEQKIQDGTTYYLVEWAGFQLHESTWEPESNLGDDLKAIWEEEKAKHATGELEPFNLQKFYDAQKKAAQEKANRHRRRNIKRKRLGLPLTPPFPDDDSSSDEAVEENVVEVSESERARAQRSEPCNQQRIFIGVPRSNSRASSESGTALAGSETNRPTDTGGQETATIETSSPKRKQIEHQHTIGYQGTARRPSDTQKSAVPKSKTRFPAPILTTAPSSEQLPPTARKTLTAKRSTKPPAGNIFTSGKKPKVRPKLKDVASDPTKGPKLFDRFRYRRLVEVGSRNTEDMAPDISKMQLFEITKGPNAGRRSSGSSLQSPTQLTPQDVTRTPIEPAQPPTILRPGPASASPDTAPPQKKRKSVRFSVADDEAHPPLVQEPKHMDVDSSIVDVEAPQTLQSPPAETLPGSDQTRWKLPISGNQSSDKTLILGHSSVDVTFKGLPRESSGQHSWLTEFLTTATVEFRHTCFAKALDAQANALIQEPLATGIIESQRDKPAIERIAEYLTASLLALYNGQASYNVLVYPTKCEEWNSIQSIPSFQEQEAPLAFFIFASPHDYRVYLAPPTLLSGSERALKDSEPKTDNEHGASERGEVMKRLFDFDYTKLLPARPKPLPVHNFFLAIPTSRLAILQALYHWLRASNPGCQIFTSHQPGGWEAFRAQVASIPGVVIIHEMLAWSLRRIPRLSRYLIGRNDEYWCISEPVHGVPLYPSISVPEYPEPPGEMRLTRLFPYRTAIFLTPSFLVSEPRRSLEFFNWFMSKWSGNFHFRLVTAHNIHEYLQELADERDQARQELWSHPGDVQPEIQANISALSVEDCNCRYAVAELADDMHTSRIAKAGVYAHDEDSSSLIYADSSIDPNDEQSLVNWFGWWTTLHADQFRKFHVIGSNQGIKLYGSRRGERRVRIPKYTKVTLNVPDAVLEVLHEVGDQFEAETEASLQSVENEEKQIGFIQGPWAFRSNLIPKEIPPAFTAYLDDLCRLDGFRNQWMLYRFAVSWLDLTMADHFGDINAKRWTRILDWFRFTFPFGTKESMPIKPPFGSGPMGPPRGYNTYVGFFYTIAEEWDPDNPPQRSSPRGTRGLRCIGQPTLIGGPLPGKRALAEKDLIFMQRQVIQHVREGTAIKNEGTWLDQVWLGGWDWPADCNSQHPIDVTLLFLRKMLSEIKDFLPAPEHVMESKGYRKVTLGSSASFTNQISRSPAAVSDAGSTLFVDQDDTGHVPMDLDDSSPAARPPTPSSVSEEPEDEDTRVIFHPPPGNKANRTSTAAGISYRSRCVNRLYEKARLARARADPALLPPTHMTYRYVPTMDWYKEQRAEGRGYNHINVDTWENVFTALKIGDGGGSSASEERHRHHQAHHHGEHGGHRAPGGSGSGSQSQRREPSGSG</sequence>
<dbReference type="SMART" id="SM00298">
    <property type="entry name" value="CHROMO"/>
    <property type="match status" value="1"/>
</dbReference>
<keyword evidence="7" id="KW-1185">Reference proteome</keyword>
<proteinExistence type="predicted"/>